<evidence type="ECO:0000256" key="5">
    <source>
        <dbReference type="ARBA" id="ARBA00023284"/>
    </source>
</evidence>
<dbReference type="OrthoDB" id="9793753at2"/>
<protein>
    <submittedName>
        <fullName evidence="6">Disulfide bond chaperone, Hsp33 family</fullName>
    </submittedName>
</protein>
<dbReference type="KEGG" id="tbd:Tbd_0750"/>
<name>Q3SKS2_THIDA</name>
<keyword evidence="3" id="KW-1015">Disulfide bond</keyword>
<evidence type="ECO:0000313" key="6">
    <source>
        <dbReference type="EMBL" id="AAZ96703.1"/>
    </source>
</evidence>
<dbReference type="PIRSF" id="PIRSF005261">
    <property type="entry name" value="Heat_shock_Hsp33"/>
    <property type="match status" value="1"/>
</dbReference>
<dbReference type="RefSeq" id="WP_011311262.1">
    <property type="nucleotide sequence ID" value="NC_007404.1"/>
</dbReference>
<dbReference type="GO" id="GO:0042026">
    <property type="term" value="P:protein refolding"/>
    <property type="evidence" value="ECO:0007669"/>
    <property type="project" value="TreeGrafter"/>
</dbReference>
<evidence type="ECO:0000256" key="3">
    <source>
        <dbReference type="ARBA" id="ARBA00023157"/>
    </source>
</evidence>
<proteinExistence type="predicted"/>
<dbReference type="STRING" id="292415.Tbd_0750"/>
<dbReference type="InterPro" id="IPR016153">
    <property type="entry name" value="Heat_shock_Hsp33_N"/>
</dbReference>
<dbReference type="Pfam" id="PF01430">
    <property type="entry name" value="HSP33"/>
    <property type="match status" value="1"/>
</dbReference>
<dbReference type="PANTHER" id="PTHR30111:SF1">
    <property type="entry name" value="33 KDA CHAPERONIN"/>
    <property type="match status" value="1"/>
</dbReference>
<dbReference type="Gene3D" id="3.55.30.10">
    <property type="entry name" value="Hsp33 domain"/>
    <property type="match status" value="1"/>
</dbReference>
<keyword evidence="5" id="KW-0676">Redox-active center</keyword>
<evidence type="ECO:0000256" key="1">
    <source>
        <dbReference type="ARBA" id="ARBA00022490"/>
    </source>
</evidence>
<evidence type="ECO:0000313" key="7">
    <source>
        <dbReference type="Proteomes" id="UP000008291"/>
    </source>
</evidence>
<accession>Q3SKS2</accession>
<keyword evidence="2" id="KW-0862">Zinc</keyword>
<organism evidence="6 7">
    <name type="scientific">Thiobacillus denitrificans (strain ATCC 25259 / T1)</name>
    <dbReference type="NCBI Taxonomy" id="292415"/>
    <lineage>
        <taxon>Bacteria</taxon>
        <taxon>Pseudomonadati</taxon>
        <taxon>Pseudomonadota</taxon>
        <taxon>Betaproteobacteria</taxon>
        <taxon>Nitrosomonadales</taxon>
        <taxon>Thiobacillaceae</taxon>
        <taxon>Thiobacillus</taxon>
    </lineage>
</organism>
<dbReference type="GO" id="GO:0051082">
    <property type="term" value="F:unfolded protein binding"/>
    <property type="evidence" value="ECO:0007669"/>
    <property type="project" value="InterPro"/>
</dbReference>
<dbReference type="HOGENOM" id="CLU_054493_0_0_4"/>
<dbReference type="InterPro" id="IPR000397">
    <property type="entry name" value="Heat_shock_Hsp33"/>
</dbReference>
<dbReference type="SUPFAM" id="SSF118352">
    <property type="entry name" value="HSP33 redox switch-like"/>
    <property type="match status" value="1"/>
</dbReference>
<dbReference type="GO" id="GO:0044183">
    <property type="term" value="F:protein folding chaperone"/>
    <property type="evidence" value="ECO:0007669"/>
    <property type="project" value="TreeGrafter"/>
</dbReference>
<dbReference type="Gene3D" id="3.90.1280.10">
    <property type="entry name" value="HSP33 redox switch-like"/>
    <property type="match status" value="1"/>
</dbReference>
<dbReference type="Gene3D" id="1.10.287.480">
    <property type="entry name" value="helix hairpin bin"/>
    <property type="match status" value="1"/>
</dbReference>
<evidence type="ECO:0000256" key="2">
    <source>
        <dbReference type="ARBA" id="ARBA00022833"/>
    </source>
</evidence>
<reference evidence="6 7" key="1">
    <citation type="journal article" date="2006" name="J. Bacteriol.">
        <title>The genome sequence of the obligately chemolithoautotrophic, facultatively anaerobic bacterium Thiobacillus denitrificans.</title>
        <authorList>
            <person name="Beller H.R."/>
            <person name="Chain P.S."/>
            <person name="Letain T.E."/>
            <person name="Chakicherla A."/>
            <person name="Larimer F.W."/>
            <person name="Richardson P.M."/>
            <person name="Coleman M.A."/>
            <person name="Wood A.P."/>
            <person name="Kelly D.P."/>
        </authorList>
    </citation>
    <scope>NUCLEOTIDE SEQUENCE [LARGE SCALE GENOMIC DNA]</scope>
    <source>
        <strain evidence="6 7">ATCC 25259</strain>
    </source>
</reference>
<dbReference type="GO" id="GO:0005737">
    <property type="term" value="C:cytoplasm"/>
    <property type="evidence" value="ECO:0007669"/>
    <property type="project" value="InterPro"/>
</dbReference>
<dbReference type="InterPro" id="IPR023212">
    <property type="entry name" value="Hsp33_helix_hairpin_bin_dom_sf"/>
</dbReference>
<dbReference type="CDD" id="cd00498">
    <property type="entry name" value="Hsp33"/>
    <property type="match status" value="1"/>
</dbReference>
<dbReference type="AlphaFoldDB" id="Q3SKS2"/>
<keyword evidence="4" id="KW-0143">Chaperone</keyword>
<dbReference type="Proteomes" id="UP000008291">
    <property type="component" value="Chromosome"/>
</dbReference>
<dbReference type="EMBL" id="CP000116">
    <property type="protein sequence ID" value="AAZ96703.1"/>
    <property type="molecule type" value="Genomic_DNA"/>
</dbReference>
<evidence type="ECO:0000256" key="4">
    <source>
        <dbReference type="ARBA" id="ARBA00023186"/>
    </source>
</evidence>
<keyword evidence="7" id="KW-1185">Reference proteome</keyword>
<gene>
    <name evidence="6" type="ordered locus">Tbd_0750</name>
</gene>
<sequence>MTTDPDPRPDTPAAQPNRVRSFLFEQLDIRGAWVQLGPAWRGMTAGRGYPAPVTELLGQLAAVTTLISANLKQPGRLTFQLRGAGAVSLLIMDCDEQLRLRGMARSPTELEAGSLQALLGEGALTLTLDTAEMREPYQSHVPLEGDTVAAVFEHYLMQSEQLPTRLWLAADGDAAAGLFLQALPGAALRDSDGWNRVQILADTVRADELLSLGAIKLIERLFPEEDVRVYDPRSVSYHCPYDPDKIHAMLKGLGQAECEAIVAEHGEIRVHDDICNHEYVLDAAAVAALFSAPHQGE</sequence>
<dbReference type="PANTHER" id="PTHR30111">
    <property type="entry name" value="33 KDA CHAPERONIN"/>
    <property type="match status" value="1"/>
</dbReference>
<keyword evidence="1" id="KW-0963">Cytoplasm</keyword>
<dbReference type="eggNOG" id="COG1281">
    <property type="taxonomic scope" value="Bacteria"/>
</dbReference>
<dbReference type="SUPFAM" id="SSF64397">
    <property type="entry name" value="Hsp33 domain"/>
    <property type="match status" value="1"/>
</dbReference>
<dbReference type="InterPro" id="IPR016154">
    <property type="entry name" value="Heat_shock_Hsp33_C"/>
</dbReference>